<dbReference type="Gene3D" id="3.20.20.110">
    <property type="entry name" value="Ribulose bisphosphate carboxylase, large subunit, C-terminal domain"/>
    <property type="match status" value="1"/>
</dbReference>
<dbReference type="PROSITE" id="PS00157">
    <property type="entry name" value="RUBISCO_LARGE"/>
    <property type="match status" value="1"/>
</dbReference>
<dbReference type="STRING" id="407022.SAMN05661044_00370"/>
<feature type="domain" description="Ribulose bisphosphate carboxylase large subunit C-terminal" evidence="5">
    <location>
        <begin position="133"/>
        <end position="409"/>
    </location>
</feature>
<dbReference type="InterPro" id="IPR033966">
    <property type="entry name" value="RuBisCO"/>
</dbReference>
<comment type="cofactor">
    <cofactor evidence="1">
        <name>Mg(2+)</name>
        <dbReference type="ChEBI" id="CHEBI:18420"/>
    </cofactor>
</comment>
<dbReference type="GO" id="GO:0015977">
    <property type="term" value="P:carbon fixation"/>
    <property type="evidence" value="ECO:0007669"/>
    <property type="project" value="InterPro"/>
</dbReference>
<dbReference type="InterPro" id="IPR000685">
    <property type="entry name" value="RuBisCO_lsu_C"/>
</dbReference>
<evidence type="ECO:0000259" key="5">
    <source>
        <dbReference type="Pfam" id="PF00016"/>
    </source>
</evidence>
<accession>A0A1H7HFN1</accession>
<dbReference type="Pfam" id="PF00016">
    <property type="entry name" value="RuBisCO_large"/>
    <property type="match status" value="1"/>
</dbReference>
<dbReference type="SUPFAM" id="SSF51649">
    <property type="entry name" value="RuBisCo, C-terminal domain"/>
    <property type="match status" value="1"/>
</dbReference>
<dbReference type="PANTHER" id="PTHR42704">
    <property type="entry name" value="RIBULOSE BISPHOSPHATE CARBOXYLASE"/>
    <property type="match status" value="1"/>
</dbReference>
<proteinExistence type="inferred from homology"/>
<gene>
    <name evidence="7" type="ORF">SAMN05661044_00370</name>
</gene>
<keyword evidence="3" id="KW-0460">Magnesium</keyword>
<evidence type="ECO:0000256" key="4">
    <source>
        <dbReference type="RuleBase" id="RU003834"/>
    </source>
</evidence>
<dbReference type="SFLD" id="SFLDS00014">
    <property type="entry name" value="RuBisCO"/>
    <property type="match status" value="1"/>
</dbReference>
<dbReference type="OrthoDB" id="9770811at2"/>
<dbReference type="InterPro" id="IPR017443">
    <property type="entry name" value="RuBisCO_lsu_fd_N"/>
</dbReference>
<evidence type="ECO:0000256" key="1">
    <source>
        <dbReference type="ARBA" id="ARBA00001946"/>
    </source>
</evidence>
<dbReference type="SUPFAM" id="SSF54966">
    <property type="entry name" value="RuBisCO, large subunit, small (N-terminal) domain"/>
    <property type="match status" value="1"/>
</dbReference>
<dbReference type="RefSeq" id="WP_093317524.1">
    <property type="nucleotide sequence ID" value="NZ_FOAF01000001.1"/>
</dbReference>
<sequence length="415" mass="45946">MERITAKYYIETPNELEKAAHVLAGEQSSGTFVKIPGETEELKQRFAARVENITLLESVKEPSIPSNKVVATSYHRANIEISWSIENFGYNLPLLLSTLQGNLYELSQFTGLKLMDIDLPPSYEEHFNGPRFGIAGSRKSMDVYDRPMIGTIIKPSIGMSPEETAVLVKKLAIAGVDFIKDDELQSSAANSKFEDRVDAIMKVINDQADKNGKKVMYAFNISDELDNMLRRYEYVLKAGGTCAMISVNSVGLTGVKKICDQGKLVIHGHRNGWGMLNRHPLLGIEFTAYQKLWRLAGVDQLHVNGIQNKFWESDDSVVRSIEACLKPLFRGETLLPVISSGQWGGQAFETYSRTKTTDLLYMAGGGIMAHPDGPAGGVMALQQAWEGAVNGLTLEEARHQYAEFSKSVQKFGVKA</sequence>
<keyword evidence="2" id="KW-0479">Metal-binding</keyword>
<reference evidence="8" key="1">
    <citation type="submission" date="2016-10" db="EMBL/GenBank/DDBJ databases">
        <authorList>
            <person name="Varghese N."/>
            <person name="Submissions S."/>
        </authorList>
    </citation>
    <scope>NUCLEOTIDE SEQUENCE [LARGE SCALE GENOMIC DNA]</scope>
    <source>
        <strain evidence="8">DSM 18733</strain>
    </source>
</reference>
<dbReference type="GO" id="GO:0000287">
    <property type="term" value="F:magnesium ion binding"/>
    <property type="evidence" value="ECO:0007669"/>
    <property type="project" value="InterPro"/>
</dbReference>
<organism evidence="7 8">
    <name type="scientific">Olivibacter domesticus</name>
    <name type="common">Pseudosphingobacterium domesticum</name>
    <dbReference type="NCBI Taxonomy" id="407022"/>
    <lineage>
        <taxon>Bacteria</taxon>
        <taxon>Pseudomonadati</taxon>
        <taxon>Bacteroidota</taxon>
        <taxon>Sphingobacteriia</taxon>
        <taxon>Sphingobacteriales</taxon>
        <taxon>Sphingobacteriaceae</taxon>
        <taxon>Olivibacter</taxon>
    </lineage>
</organism>
<dbReference type="GO" id="GO:0016984">
    <property type="term" value="F:ribulose-bisphosphate carboxylase activity"/>
    <property type="evidence" value="ECO:0007669"/>
    <property type="project" value="InterPro"/>
</dbReference>
<evidence type="ECO:0000256" key="3">
    <source>
        <dbReference type="ARBA" id="ARBA00022842"/>
    </source>
</evidence>
<name>A0A1H7HFN1_OLID1</name>
<evidence type="ECO:0000259" key="6">
    <source>
        <dbReference type="Pfam" id="PF02788"/>
    </source>
</evidence>
<comment type="similarity">
    <text evidence="4">Belongs to the RuBisCO large chain family.</text>
</comment>
<dbReference type="InterPro" id="IPR036376">
    <property type="entry name" value="RuBisCO_lsu_C_sf"/>
</dbReference>
<dbReference type="Gene3D" id="3.30.70.150">
    <property type="entry name" value="RuBisCO large subunit, N-terminal domain"/>
    <property type="match status" value="1"/>
</dbReference>
<feature type="domain" description="Ribulose bisphosphate carboxylase large subunit ferrodoxin-like N-terminal" evidence="6">
    <location>
        <begin position="7"/>
        <end position="123"/>
    </location>
</feature>
<dbReference type="AlphaFoldDB" id="A0A1H7HFN1"/>
<evidence type="ECO:0000256" key="2">
    <source>
        <dbReference type="ARBA" id="ARBA00022723"/>
    </source>
</evidence>
<dbReference type="InterPro" id="IPR036422">
    <property type="entry name" value="RuBisCO_lsu_N_sf"/>
</dbReference>
<protein>
    <submittedName>
        <fullName evidence="7">Ribulose-bisphosphate carboxylase large chain</fullName>
    </submittedName>
</protein>
<dbReference type="CDD" id="cd08207">
    <property type="entry name" value="RLP_NonPhot"/>
    <property type="match status" value="1"/>
</dbReference>
<dbReference type="EMBL" id="FOAF01000001">
    <property type="protein sequence ID" value="SEK49186.1"/>
    <property type="molecule type" value="Genomic_DNA"/>
</dbReference>
<dbReference type="InterPro" id="IPR020878">
    <property type="entry name" value="RuBisCo_large_chain_AS"/>
</dbReference>
<dbReference type="SFLD" id="SFLDG00301">
    <property type="entry name" value="RuBisCO-like_proteins"/>
    <property type="match status" value="1"/>
</dbReference>
<keyword evidence="8" id="KW-1185">Reference proteome</keyword>
<evidence type="ECO:0000313" key="7">
    <source>
        <dbReference type="EMBL" id="SEK49186.1"/>
    </source>
</evidence>
<dbReference type="Proteomes" id="UP000199421">
    <property type="component" value="Unassembled WGS sequence"/>
</dbReference>
<dbReference type="Pfam" id="PF02788">
    <property type="entry name" value="RuBisCO_large_N"/>
    <property type="match status" value="1"/>
</dbReference>
<evidence type="ECO:0000313" key="8">
    <source>
        <dbReference type="Proteomes" id="UP000199421"/>
    </source>
</evidence>
<dbReference type="PANTHER" id="PTHR42704:SF17">
    <property type="entry name" value="RIBULOSE BISPHOSPHATE CARBOXYLASE LARGE CHAIN"/>
    <property type="match status" value="1"/>
</dbReference>